<feature type="repeat" description="ANK" evidence="3">
    <location>
        <begin position="82"/>
        <end position="114"/>
    </location>
</feature>
<accession>A0A9P9D9B6</accession>
<evidence type="ECO:0000313" key="5">
    <source>
        <dbReference type="EMBL" id="KAH7114779.1"/>
    </source>
</evidence>
<comment type="caution">
    <text evidence="5">The sequence shown here is derived from an EMBL/GenBank/DDBJ whole genome shotgun (WGS) entry which is preliminary data.</text>
</comment>
<protein>
    <submittedName>
        <fullName evidence="5">Uncharacterized protein</fullName>
    </submittedName>
</protein>
<dbReference type="InterPro" id="IPR050745">
    <property type="entry name" value="Multifunctional_regulatory"/>
</dbReference>
<evidence type="ECO:0000256" key="1">
    <source>
        <dbReference type="ARBA" id="ARBA00022737"/>
    </source>
</evidence>
<keyword evidence="6" id="KW-1185">Reference proteome</keyword>
<dbReference type="InterPro" id="IPR036770">
    <property type="entry name" value="Ankyrin_rpt-contain_sf"/>
</dbReference>
<dbReference type="PANTHER" id="PTHR24189">
    <property type="entry name" value="MYOTROPHIN"/>
    <property type="match status" value="1"/>
</dbReference>
<sequence>MMPQPGSEKEDQGNPPKGQGKWQRDPVDQLHVRRSLDQYCYHALKSTKDRDKDKLVSRMFENGDLTGKPVLIMVDINAKDSHGQMPLWWAAKNGDEAVVRLLLEWGAHTEAPDKMDGRTPLSRAATPSHPPPASEPRLFALLSLAGGAYWILLK</sequence>
<keyword evidence="2 3" id="KW-0040">ANK repeat</keyword>
<dbReference type="EMBL" id="JAGMUU010000041">
    <property type="protein sequence ID" value="KAH7114779.1"/>
    <property type="molecule type" value="Genomic_DNA"/>
</dbReference>
<feature type="region of interest" description="Disordered" evidence="4">
    <location>
        <begin position="1"/>
        <end position="27"/>
    </location>
</feature>
<gene>
    <name evidence="5" type="ORF">B0J13DRAFT_239012</name>
</gene>
<dbReference type="SUPFAM" id="SSF48403">
    <property type="entry name" value="Ankyrin repeat"/>
    <property type="match status" value="1"/>
</dbReference>
<evidence type="ECO:0000256" key="2">
    <source>
        <dbReference type="ARBA" id="ARBA00023043"/>
    </source>
</evidence>
<evidence type="ECO:0000256" key="3">
    <source>
        <dbReference type="PROSITE-ProRule" id="PRU00023"/>
    </source>
</evidence>
<reference evidence="5" key="1">
    <citation type="journal article" date="2021" name="Nat. Commun.">
        <title>Genetic determinants of endophytism in the Arabidopsis root mycobiome.</title>
        <authorList>
            <person name="Mesny F."/>
            <person name="Miyauchi S."/>
            <person name="Thiergart T."/>
            <person name="Pickel B."/>
            <person name="Atanasova L."/>
            <person name="Karlsson M."/>
            <person name="Huettel B."/>
            <person name="Barry K.W."/>
            <person name="Haridas S."/>
            <person name="Chen C."/>
            <person name="Bauer D."/>
            <person name="Andreopoulos W."/>
            <person name="Pangilinan J."/>
            <person name="LaButti K."/>
            <person name="Riley R."/>
            <person name="Lipzen A."/>
            <person name="Clum A."/>
            <person name="Drula E."/>
            <person name="Henrissat B."/>
            <person name="Kohler A."/>
            <person name="Grigoriev I.V."/>
            <person name="Martin F.M."/>
            <person name="Hacquard S."/>
        </authorList>
    </citation>
    <scope>NUCLEOTIDE SEQUENCE</scope>
    <source>
        <strain evidence="5">MPI-CAGE-AT-0021</strain>
    </source>
</reference>
<name>A0A9P9D9B6_9HYPO</name>
<evidence type="ECO:0000313" key="6">
    <source>
        <dbReference type="Proteomes" id="UP000717696"/>
    </source>
</evidence>
<dbReference type="AlphaFoldDB" id="A0A9P9D9B6"/>
<feature type="region of interest" description="Disordered" evidence="4">
    <location>
        <begin position="111"/>
        <end position="133"/>
    </location>
</feature>
<dbReference type="OrthoDB" id="4765978at2759"/>
<evidence type="ECO:0000256" key="4">
    <source>
        <dbReference type="SAM" id="MobiDB-lite"/>
    </source>
</evidence>
<dbReference type="Pfam" id="PF12796">
    <property type="entry name" value="Ank_2"/>
    <property type="match status" value="1"/>
</dbReference>
<dbReference type="PROSITE" id="PS50297">
    <property type="entry name" value="ANK_REP_REGION"/>
    <property type="match status" value="1"/>
</dbReference>
<organism evidence="5 6">
    <name type="scientific">Dactylonectria estremocensis</name>
    <dbReference type="NCBI Taxonomy" id="1079267"/>
    <lineage>
        <taxon>Eukaryota</taxon>
        <taxon>Fungi</taxon>
        <taxon>Dikarya</taxon>
        <taxon>Ascomycota</taxon>
        <taxon>Pezizomycotina</taxon>
        <taxon>Sordariomycetes</taxon>
        <taxon>Hypocreomycetidae</taxon>
        <taxon>Hypocreales</taxon>
        <taxon>Nectriaceae</taxon>
        <taxon>Dactylonectria</taxon>
    </lineage>
</organism>
<keyword evidence="1" id="KW-0677">Repeat</keyword>
<dbReference type="Gene3D" id="1.25.40.20">
    <property type="entry name" value="Ankyrin repeat-containing domain"/>
    <property type="match status" value="1"/>
</dbReference>
<dbReference type="Proteomes" id="UP000717696">
    <property type="component" value="Unassembled WGS sequence"/>
</dbReference>
<proteinExistence type="predicted"/>
<dbReference type="PROSITE" id="PS50088">
    <property type="entry name" value="ANK_REPEAT"/>
    <property type="match status" value="1"/>
</dbReference>
<dbReference type="InterPro" id="IPR002110">
    <property type="entry name" value="Ankyrin_rpt"/>
</dbReference>
<dbReference type="PANTHER" id="PTHR24189:SF50">
    <property type="entry name" value="ANKYRIN REPEAT AND SOCS BOX PROTEIN 2"/>
    <property type="match status" value="1"/>
</dbReference>